<evidence type="ECO:0000256" key="8">
    <source>
        <dbReference type="ARBA" id="ARBA00041375"/>
    </source>
</evidence>
<keyword evidence="3 10" id="KW-0689">Ribosomal protein</keyword>
<dbReference type="AlphaFoldDB" id="A0A2R5LGF2"/>
<dbReference type="EMBL" id="GGLE01004475">
    <property type="protein sequence ID" value="MBY08601.1"/>
    <property type="molecule type" value="Transcribed_RNA"/>
</dbReference>
<organism evidence="10">
    <name type="scientific">Ornithodoros turicata</name>
    <dbReference type="NCBI Taxonomy" id="34597"/>
    <lineage>
        <taxon>Eukaryota</taxon>
        <taxon>Metazoa</taxon>
        <taxon>Ecdysozoa</taxon>
        <taxon>Arthropoda</taxon>
        <taxon>Chelicerata</taxon>
        <taxon>Arachnida</taxon>
        <taxon>Acari</taxon>
        <taxon>Parasitiformes</taxon>
        <taxon>Ixodida</taxon>
        <taxon>Ixodoidea</taxon>
        <taxon>Argasidae</taxon>
        <taxon>Ornithodorinae</taxon>
        <taxon>Ornithodoros</taxon>
    </lineage>
</organism>
<protein>
    <recommendedName>
        <fullName evidence="7">Large ribosomal subunit protein uL23m</fullName>
    </recommendedName>
    <alternativeName>
        <fullName evidence="8">39S ribosomal protein L23, mitochondrial</fullName>
    </alternativeName>
</protein>
<feature type="compositionally biased region" description="Basic and acidic residues" evidence="9">
    <location>
        <begin position="128"/>
        <end position="141"/>
    </location>
</feature>
<keyword evidence="5" id="KW-0687">Ribonucleoprotein</keyword>
<dbReference type="GO" id="GO:0005762">
    <property type="term" value="C:mitochondrial large ribosomal subunit"/>
    <property type="evidence" value="ECO:0007669"/>
    <property type="project" value="TreeGrafter"/>
</dbReference>
<dbReference type="GO" id="GO:0003735">
    <property type="term" value="F:structural constituent of ribosome"/>
    <property type="evidence" value="ECO:0007669"/>
    <property type="project" value="InterPro"/>
</dbReference>
<dbReference type="InterPro" id="IPR012677">
    <property type="entry name" value="Nucleotide-bd_a/b_plait_sf"/>
</dbReference>
<evidence type="ECO:0000256" key="6">
    <source>
        <dbReference type="ARBA" id="ARBA00038782"/>
    </source>
</evidence>
<evidence type="ECO:0000256" key="4">
    <source>
        <dbReference type="ARBA" id="ARBA00023128"/>
    </source>
</evidence>
<dbReference type="PANTHER" id="PTHR12059">
    <property type="entry name" value="RIBOSOMAL PROTEIN L23-RELATED"/>
    <property type="match status" value="1"/>
</dbReference>
<evidence type="ECO:0000313" key="10">
    <source>
        <dbReference type="EMBL" id="MBY08601.1"/>
    </source>
</evidence>
<dbReference type="InterPro" id="IPR013025">
    <property type="entry name" value="Ribosomal_uL23-like"/>
</dbReference>
<evidence type="ECO:0000256" key="9">
    <source>
        <dbReference type="SAM" id="MobiDB-lite"/>
    </source>
</evidence>
<name>A0A2R5LGF2_9ACAR</name>
<comment type="similarity">
    <text evidence="2">Belongs to the universal ribosomal protein uL23 family.</text>
</comment>
<evidence type="ECO:0000256" key="1">
    <source>
        <dbReference type="ARBA" id="ARBA00004173"/>
    </source>
</evidence>
<dbReference type="InterPro" id="IPR012678">
    <property type="entry name" value="Ribosomal_uL23/eL15/eS24_sf"/>
</dbReference>
<dbReference type="Pfam" id="PF00276">
    <property type="entry name" value="Ribosomal_L23"/>
    <property type="match status" value="1"/>
</dbReference>
<evidence type="ECO:0000256" key="7">
    <source>
        <dbReference type="ARBA" id="ARBA00039977"/>
    </source>
</evidence>
<evidence type="ECO:0000256" key="2">
    <source>
        <dbReference type="ARBA" id="ARBA00006700"/>
    </source>
</evidence>
<reference evidence="10" key="1">
    <citation type="submission" date="2018-03" db="EMBL/GenBank/DDBJ databases">
        <title>The relapsing fever spirochete Borrelia turicatae persists in the highly oxidative environment of its soft-bodied tick vector.</title>
        <authorList>
            <person name="Bourret T.J."/>
            <person name="Boyle W.K."/>
            <person name="Valenzuela J.G."/>
            <person name="Oliveira F."/>
            <person name="Lopez J.E."/>
        </authorList>
    </citation>
    <scope>NUCLEOTIDE SEQUENCE</scope>
    <source>
        <strain evidence="10">Kansas strain/isolate</strain>
        <tissue evidence="10">Salivary glands</tissue>
    </source>
</reference>
<keyword evidence="4" id="KW-0496">Mitochondrion</keyword>
<feature type="region of interest" description="Disordered" evidence="9">
    <location>
        <begin position="119"/>
        <end position="150"/>
    </location>
</feature>
<proteinExistence type="inferred from homology"/>
<sequence length="150" mass="17778">MSSRIYPLFVKGNPQLRVFLPNFWMKLVKHEKPLPQNEVKFIVSLQMTKYDVKNYLEKIYNVPVVDVRTVVKRGKIRRATGKVYLVKDDDYRVAFVTLTQNFEFPDLFPESKIKEDMESVKKQAQTLEETKKQHQRHDPNRTDVPSFFGL</sequence>
<dbReference type="GO" id="GO:0032543">
    <property type="term" value="P:mitochondrial translation"/>
    <property type="evidence" value="ECO:0007669"/>
    <property type="project" value="TreeGrafter"/>
</dbReference>
<accession>A0A2R5LGF2</accession>
<dbReference type="SUPFAM" id="SSF54189">
    <property type="entry name" value="Ribosomal proteins S24e, L23 and L15e"/>
    <property type="match status" value="1"/>
</dbReference>
<evidence type="ECO:0000256" key="3">
    <source>
        <dbReference type="ARBA" id="ARBA00022980"/>
    </source>
</evidence>
<evidence type="ECO:0000256" key="5">
    <source>
        <dbReference type="ARBA" id="ARBA00023274"/>
    </source>
</evidence>
<comment type="subunit">
    <text evidence="6">Component of the mitochondrial ribosome large subunit (39S) which comprises a 16S rRNA and about 50 distinct proteins.</text>
</comment>
<dbReference type="Gene3D" id="3.30.70.330">
    <property type="match status" value="1"/>
</dbReference>
<dbReference type="FunFam" id="3.30.70.330:FF:000284">
    <property type="entry name" value="39S ribosomal protein L23, mitochondrial"/>
    <property type="match status" value="1"/>
</dbReference>
<dbReference type="PANTHER" id="PTHR12059:SF5">
    <property type="entry name" value="LARGE RIBOSOMAL SUBUNIT PROTEIN UL23M"/>
    <property type="match status" value="1"/>
</dbReference>
<comment type="subcellular location">
    <subcellularLocation>
        <location evidence="1">Mitochondrion</location>
    </subcellularLocation>
</comment>